<feature type="transmembrane region" description="Helical" evidence="1">
    <location>
        <begin position="161"/>
        <end position="179"/>
    </location>
</feature>
<evidence type="ECO:0000313" key="3">
    <source>
        <dbReference type="Proteomes" id="UP001500618"/>
    </source>
</evidence>
<organism evidence="2 3">
    <name type="scientific">Fodinicola feengrottensis</name>
    <dbReference type="NCBI Taxonomy" id="435914"/>
    <lineage>
        <taxon>Bacteria</taxon>
        <taxon>Bacillati</taxon>
        <taxon>Actinomycetota</taxon>
        <taxon>Actinomycetes</taxon>
        <taxon>Mycobacteriales</taxon>
        <taxon>Fodinicola</taxon>
    </lineage>
</organism>
<gene>
    <name evidence="2" type="ORF">GCM10009765_71240</name>
</gene>
<reference evidence="2 3" key="1">
    <citation type="journal article" date="2019" name="Int. J. Syst. Evol. Microbiol.">
        <title>The Global Catalogue of Microorganisms (GCM) 10K type strain sequencing project: providing services to taxonomists for standard genome sequencing and annotation.</title>
        <authorList>
            <consortium name="The Broad Institute Genomics Platform"/>
            <consortium name="The Broad Institute Genome Sequencing Center for Infectious Disease"/>
            <person name="Wu L."/>
            <person name="Ma J."/>
        </authorList>
    </citation>
    <scope>NUCLEOTIDE SEQUENCE [LARGE SCALE GENOMIC DNA]</scope>
    <source>
        <strain evidence="2 3">JCM 14718</strain>
    </source>
</reference>
<feature type="transmembrane region" description="Helical" evidence="1">
    <location>
        <begin position="80"/>
        <end position="103"/>
    </location>
</feature>
<keyword evidence="1" id="KW-1133">Transmembrane helix</keyword>
<protein>
    <recommendedName>
        <fullName evidence="4">DUF4386 family protein</fullName>
    </recommendedName>
</protein>
<keyword evidence="1" id="KW-0812">Transmembrane</keyword>
<evidence type="ECO:0008006" key="4">
    <source>
        <dbReference type="Google" id="ProtNLM"/>
    </source>
</evidence>
<feature type="transmembrane region" description="Helical" evidence="1">
    <location>
        <begin position="44"/>
        <end position="68"/>
    </location>
</feature>
<keyword evidence="3" id="KW-1185">Reference proteome</keyword>
<feature type="transmembrane region" description="Helical" evidence="1">
    <location>
        <begin position="133"/>
        <end position="154"/>
    </location>
</feature>
<evidence type="ECO:0000256" key="1">
    <source>
        <dbReference type="SAM" id="Phobius"/>
    </source>
</evidence>
<comment type="caution">
    <text evidence="2">The sequence shown here is derived from an EMBL/GenBank/DDBJ whole genome shotgun (WGS) entry which is preliminary data.</text>
</comment>
<dbReference type="EMBL" id="BAAANY010000037">
    <property type="protein sequence ID" value="GAA1711816.1"/>
    <property type="molecule type" value="Genomic_DNA"/>
</dbReference>
<accession>A0ABN2IU42</accession>
<evidence type="ECO:0000313" key="2">
    <source>
        <dbReference type="EMBL" id="GAA1711816.1"/>
    </source>
</evidence>
<dbReference type="Proteomes" id="UP001500618">
    <property type="component" value="Unassembled WGS sequence"/>
</dbReference>
<proteinExistence type="predicted"/>
<name>A0ABN2IU42_9ACTN</name>
<keyword evidence="1" id="KW-0472">Membrane</keyword>
<sequence length="216" mass="22310">MLLTMTNSQPGSAQRAAGMAMLAAPVFVFLYGLVRLLGGRQGPGFGWTFGHLAFLVGLALFALVVLELRRQVTVGGGRWQLYGTVAAAVAGIGLLAQFGQILIDLMVGLQATTKTAMTTSFHQVDAIPGVVPAVYTVGPVLFYVGLLALVGLLAVRWPSRLTVASAVLVGIGVILPPIGLNLIPIAAVVLLVGLAVPGVRLLRGDAPTAAPRVAVR</sequence>
<feature type="transmembrane region" description="Helical" evidence="1">
    <location>
        <begin position="20"/>
        <end position="38"/>
    </location>
</feature>
<feature type="transmembrane region" description="Helical" evidence="1">
    <location>
        <begin position="185"/>
        <end position="202"/>
    </location>
</feature>